<feature type="domain" description="Zeta toxin" evidence="4">
    <location>
        <begin position="233"/>
        <end position="394"/>
    </location>
</feature>
<dbReference type="EMBL" id="HBGV01014774">
    <property type="protein sequence ID" value="CAD9506732.1"/>
    <property type="molecule type" value="Transcribed_RNA"/>
</dbReference>
<protein>
    <recommendedName>
        <fullName evidence="4">Zeta toxin domain-containing protein</fullName>
    </recommendedName>
</protein>
<proteinExistence type="predicted"/>
<dbReference type="InterPro" id="IPR010488">
    <property type="entry name" value="Zeta_toxin_domain"/>
</dbReference>
<evidence type="ECO:0000313" key="5">
    <source>
        <dbReference type="EMBL" id="CAD9506732.1"/>
    </source>
</evidence>
<accession>A0A7S2I1W7</accession>
<dbReference type="GO" id="GO:0005524">
    <property type="term" value="F:ATP binding"/>
    <property type="evidence" value="ECO:0007669"/>
    <property type="project" value="UniProtKB-KW"/>
</dbReference>
<name>A0A7S2I1W7_9STRA</name>
<dbReference type="Pfam" id="PF06414">
    <property type="entry name" value="Zeta_toxin"/>
    <property type="match status" value="1"/>
</dbReference>
<feature type="region of interest" description="Disordered" evidence="3">
    <location>
        <begin position="1"/>
        <end position="23"/>
    </location>
</feature>
<feature type="region of interest" description="Disordered" evidence="3">
    <location>
        <begin position="444"/>
        <end position="497"/>
    </location>
</feature>
<evidence type="ECO:0000256" key="1">
    <source>
        <dbReference type="ARBA" id="ARBA00022741"/>
    </source>
</evidence>
<organism evidence="5">
    <name type="scientific">Helicotheca tamesis</name>
    <dbReference type="NCBI Taxonomy" id="374047"/>
    <lineage>
        <taxon>Eukaryota</taxon>
        <taxon>Sar</taxon>
        <taxon>Stramenopiles</taxon>
        <taxon>Ochrophyta</taxon>
        <taxon>Bacillariophyta</taxon>
        <taxon>Mediophyceae</taxon>
        <taxon>Lithodesmiophycidae</taxon>
        <taxon>Lithodesmiales</taxon>
        <taxon>Lithodesmiaceae</taxon>
        <taxon>Helicotheca</taxon>
    </lineage>
</organism>
<evidence type="ECO:0000259" key="4">
    <source>
        <dbReference type="Pfam" id="PF06414"/>
    </source>
</evidence>
<reference evidence="5" key="1">
    <citation type="submission" date="2021-01" db="EMBL/GenBank/DDBJ databases">
        <authorList>
            <person name="Corre E."/>
            <person name="Pelletier E."/>
            <person name="Niang G."/>
            <person name="Scheremetjew M."/>
            <person name="Finn R."/>
            <person name="Kale V."/>
            <person name="Holt S."/>
            <person name="Cochrane G."/>
            <person name="Meng A."/>
            <person name="Brown T."/>
            <person name="Cohen L."/>
        </authorList>
    </citation>
    <scope>NUCLEOTIDE SEQUENCE</scope>
    <source>
        <strain evidence="5">CCMP826</strain>
    </source>
</reference>
<feature type="compositionally biased region" description="Basic and acidic residues" evidence="3">
    <location>
        <begin position="444"/>
        <end position="459"/>
    </location>
</feature>
<evidence type="ECO:0000256" key="2">
    <source>
        <dbReference type="ARBA" id="ARBA00022840"/>
    </source>
</evidence>
<dbReference type="SUPFAM" id="SSF52540">
    <property type="entry name" value="P-loop containing nucleoside triphosphate hydrolases"/>
    <property type="match status" value="1"/>
</dbReference>
<gene>
    <name evidence="5" type="ORF">HTAM1171_LOCUS9090</name>
</gene>
<dbReference type="Gene3D" id="3.40.50.300">
    <property type="entry name" value="P-loop containing nucleotide triphosphate hydrolases"/>
    <property type="match status" value="1"/>
</dbReference>
<dbReference type="AlphaFoldDB" id="A0A7S2I1W7"/>
<keyword evidence="2" id="KW-0067">ATP-binding</keyword>
<sequence length="497" mass="56433">MCAPTSTSPTNTKVSKSSSTTTSSSHSKVSIFILVLTTLFMSSRMMDWIRVKNEDGQQCGINSQNDASFFGSNVTKIANGAVKSSASSSVSWTYIVSQLFSYGFQSREEGEQENSKAEELEKWVTSFGFTNRAKEYTNCGDNKDERSSIIDYPLHLSTEEHHTISLPHHPSNTQPQQQRHYGKFASIRSTLDYTYHGNYTQSRQILQDSIIESFLNTATIIDSSSPNSNHTCTTPSSNPWIVFTAGAMGAGKSYTIKHLHSTNRFPLNSFVTVDPDDIRRHLPEFHLYAKHTPQYAGERTRKEAGYISEILTLVALQNGMNVLVDGSLRDYKWYTEYFGSLRREYEEIQIGILHIIAPRDAVFERAEIRSKMTGRIVPRATLEEALEQVPKSIQILGPLSDFFAELNNSPDNDDIELMTEGLSWDEFRRQWDQTCLLEKDEERIEKEEEIGETKDESQRTSRQRKGVARENNEDAKENVSSTSTMASIHDYKIRSRL</sequence>
<dbReference type="GO" id="GO:0016301">
    <property type="term" value="F:kinase activity"/>
    <property type="evidence" value="ECO:0007669"/>
    <property type="project" value="InterPro"/>
</dbReference>
<feature type="compositionally biased region" description="Basic and acidic residues" evidence="3">
    <location>
        <begin position="467"/>
        <end position="477"/>
    </location>
</feature>
<dbReference type="InterPro" id="IPR027417">
    <property type="entry name" value="P-loop_NTPase"/>
</dbReference>
<evidence type="ECO:0000256" key="3">
    <source>
        <dbReference type="SAM" id="MobiDB-lite"/>
    </source>
</evidence>
<keyword evidence="1" id="KW-0547">Nucleotide-binding</keyword>